<dbReference type="InterPro" id="IPR005835">
    <property type="entry name" value="NTP_transferase_dom"/>
</dbReference>
<protein>
    <submittedName>
        <fullName evidence="2">dTDP-glucose pyrophosphorylase</fullName>
    </submittedName>
</protein>
<proteinExistence type="predicted"/>
<keyword evidence="3" id="KW-1185">Reference proteome</keyword>
<dbReference type="EMBL" id="FQUO01000002">
    <property type="protein sequence ID" value="SHE68453.1"/>
    <property type="molecule type" value="Genomic_DNA"/>
</dbReference>
<name>A0A1M4VI05_9BACT</name>
<evidence type="ECO:0000259" key="1">
    <source>
        <dbReference type="Pfam" id="PF00483"/>
    </source>
</evidence>
<accession>A0A1M4VI05</accession>
<dbReference type="Pfam" id="PF00483">
    <property type="entry name" value="NTP_transferase"/>
    <property type="match status" value="1"/>
</dbReference>
<dbReference type="SUPFAM" id="SSF53448">
    <property type="entry name" value="Nucleotide-diphospho-sugar transferases"/>
    <property type="match status" value="1"/>
</dbReference>
<gene>
    <name evidence="2" type="ORF">SAMN05444008_102269</name>
</gene>
<dbReference type="STRING" id="1302690.BUE76_12365"/>
<evidence type="ECO:0000313" key="3">
    <source>
        <dbReference type="Proteomes" id="UP000184368"/>
    </source>
</evidence>
<evidence type="ECO:0000313" key="2">
    <source>
        <dbReference type="EMBL" id="SHE68453.1"/>
    </source>
</evidence>
<dbReference type="Gene3D" id="3.90.550.10">
    <property type="entry name" value="Spore Coat Polysaccharide Biosynthesis Protein SpsA, Chain A"/>
    <property type="match status" value="1"/>
</dbReference>
<reference evidence="2 3" key="1">
    <citation type="submission" date="2016-11" db="EMBL/GenBank/DDBJ databases">
        <authorList>
            <person name="Jaros S."/>
            <person name="Januszkiewicz K."/>
            <person name="Wedrychowicz H."/>
        </authorList>
    </citation>
    <scope>NUCLEOTIDE SEQUENCE [LARGE SCALE GENOMIC DNA]</scope>
    <source>
        <strain evidence="2 3">DSM 26897</strain>
    </source>
</reference>
<dbReference type="InterPro" id="IPR029044">
    <property type="entry name" value="Nucleotide-diphossugar_trans"/>
</dbReference>
<dbReference type="RefSeq" id="WP_073039972.1">
    <property type="nucleotide sequence ID" value="NZ_FQUO01000002.1"/>
</dbReference>
<dbReference type="Proteomes" id="UP000184368">
    <property type="component" value="Unassembled WGS sequence"/>
</dbReference>
<feature type="domain" description="Nucleotidyl transferase" evidence="1">
    <location>
        <begin position="7"/>
        <end position="180"/>
    </location>
</feature>
<dbReference type="AlphaFoldDB" id="A0A1M4VI05"/>
<sequence>MKPTLLIMAAGMASRYGSMKQIQQFGPSGETIMDYSIYDAIKAGFEKVVFIIREDFADDFKAIFEPKLKGRIQTEYVYQAMDAFTEGHVAPEGRTKPWGTSHAILCASPVVKENFCVINADDFYGEDAFKKAYDFLVDGCNDQTFALVGYQLENTLSENGSVSRGVCQVDENNNLVQINERLKVYQEGDQIVYEEEDGSKHPIGDESKASMNFWCFSPALFPFLQDEFRKFLRESGNELKTEFLIPYSADQYVKQGKGVIKVLPTAAQWFGVTYKEDAPVVKQKLDALVDGGKYPQSLW</sequence>
<organism evidence="2 3">
    <name type="scientific">Cnuella takakiae</name>
    <dbReference type="NCBI Taxonomy" id="1302690"/>
    <lineage>
        <taxon>Bacteria</taxon>
        <taxon>Pseudomonadati</taxon>
        <taxon>Bacteroidota</taxon>
        <taxon>Chitinophagia</taxon>
        <taxon>Chitinophagales</taxon>
        <taxon>Chitinophagaceae</taxon>
        <taxon>Cnuella</taxon>
    </lineage>
</organism>
<dbReference type="OrthoDB" id="9779926at2"/>